<dbReference type="STRING" id="670580.A0A1X6N980"/>
<dbReference type="Gene3D" id="1.25.10.10">
    <property type="entry name" value="Leucine-rich Repeat Variant"/>
    <property type="match status" value="1"/>
</dbReference>
<gene>
    <name evidence="1" type="ORF">POSPLADRAFT_1065124</name>
</gene>
<protein>
    <submittedName>
        <fullName evidence="1">Uncharacterized protein</fullName>
    </submittedName>
</protein>
<evidence type="ECO:0000313" key="2">
    <source>
        <dbReference type="Proteomes" id="UP000194127"/>
    </source>
</evidence>
<dbReference type="GO" id="GO:0005085">
    <property type="term" value="F:guanyl-nucleotide exchange factor activity"/>
    <property type="evidence" value="ECO:0007669"/>
    <property type="project" value="InterPro"/>
</dbReference>
<dbReference type="InterPro" id="IPR016024">
    <property type="entry name" value="ARM-type_fold"/>
</dbReference>
<dbReference type="RefSeq" id="XP_024341991.1">
    <property type="nucleotide sequence ID" value="XM_024481904.1"/>
</dbReference>
<dbReference type="InterPro" id="IPR040144">
    <property type="entry name" value="RAP1GDS1"/>
</dbReference>
<keyword evidence="2" id="KW-1185">Reference proteome</keyword>
<sequence length="737" mass="79401">MSKLACASKLGDLLARLPLNQPDQWKEIESTAQQLADDLRVKDAEQQTVLGKTLLPQTLTSLLKSAISGATSAVSGCKAAIHEILRVGANLCMDHDENRGYLLEANFPQTVVSLLESYAEAAHPNCADPLPLLIDDLKVVKTSIGLLLNASIGYEPTRSRLISLEAAVTILKLSMAIYPPGSWLTTQLVFEESSDSDERFLQQWILRSGLASWAWRAISELRDDDDTPQARPLFGVDSLPYLIRPLLAFIPPYPSPPPLFAASPARRSLVQADYEVLEEVCGLLESLCLDVEDIRLSLARGMSFPDEHGGIPCLTHMLAFLDRGDYPPFWSSESSGERSTMEKSFDFCKAAVVKAVVEVAGDEKNIHTLWDESDPAKPGGAFVNIMVQWIRTHRSLKDTNRDDLIICATLSVGNLVRRDAHALALARPPIAIAPDLATLIEPGIDIKVTHGVVGLLKHLAQSQGNRAALGEARIIERLATSGVWGEKTDIAELVQVSAIGIAKHMCAQNADNALTLVSPDASSESPLDQILALVRRSDSTAVKSEGTRVLVNVVKSLWSSGAPTDEEKVKKRHEAVKTVVNAACTSALAQLIGRSKKYPSLINEGVVSLFLLSTHANGGTLVLDSILNPLPSEVIRPSQSQPASAVAVDSPVVGPRSALDMLVSVLSSTERTVAAEIRANICQLLGQLGKSGAVSEDRAADVARMKERTQNLLEKAASSPDENVLSVSAKRALDAWA</sequence>
<name>A0A1X6N980_9APHY</name>
<dbReference type="GeneID" id="36326854"/>
<dbReference type="AlphaFoldDB" id="A0A1X6N980"/>
<evidence type="ECO:0000313" key="1">
    <source>
        <dbReference type="EMBL" id="OSX65197.1"/>
    </source>
</evidence>
<organism evidence="1 2">
    <name type="scientific">Postia placenta MAD-698-R-SB12</name>
    <dbReference type="NCBI Taxonomy" id="670580"/>
    <lineage>
        <taxon>Eukaryota</taxon>
        <taxon>Fungi</taxon>
        <taxon>Dikarya</taxon>
        <taxon>Basidiomycota</taxon>
        <taxon>Agaricomycotina</taxon>
        <taxon>Agaricomycetes</taxon>
        <taxon>Polyporales</taxon>
        <taxon>Adustoporiaceae</taxon>
        <taxon>Rhodonia</taxon>
    </lineage>
</organism>
<dbReference type="PANTHER" id="PTHR10957">
    <property type="entry name" value="RAP1 GTPASE-GDP DISSOCIATION STIMULATOR 1"/>
    <property type="match status" value="1"/>
</dbReference>
<dbReference type="OrthoDB" id="26149at2759"/>
<accession>A0A1X6N980</accession>
<reference evidence="1 2" key="1">
    <citation type="submission" date="2017-04" db="EMBL/GenBank/DDBJ databases">
        <title>Genome Sequence of the Model Brown-Rot Fungus Postia placenta SB12.</title>
        <authorList>
            <consortium name="DOE Joint Genome Institute"/>
            <person name="Gaskell J."/>
            <person name="Kersten P."/>
            <person name="Larrondo L.F."/>
            <person name="Canessa P."/>
            <person name="Martinez D."/>
            <person name="Hibbett D."/>
            <person name="Schmoll M."/>
            <person name="Kubicek C.P."/>
            <person name="Martinez A.T."/>
            <person name="Yadav J."/>
            <person name="Master E."/>
            <person name="Magnuson J.K."/>
            <person name="James T."/>
            <person name="Yaver D."/>
            <person name="Berka R."/>
            <person name="Labutti K."/>
            <person name="Lipzen A."/>
            <person name="Aerts A."/>
            <person name="Barry K."/>
            <person name="Henrissat B."/>
            <person name="Blanchette R."/>
            <person name="Grigoriev I."/>
            <person name="Cullen D."/>
        </authorList>
    </citation>
    <scope>NUCLEOTIDE SEQUENCE [LARGE SCALE GENOMIC DNA]</scope>
    <source>
        <strain evidence="1 2">MAD-698-R-SB12</strain>
    </source>
</reference>
<dbReference type="SUPFAM" id="SSF48371">
    <property type="entry name" value="ARM repeat"/>
    <property type="match status" value="1"/>
</dbReference>
<dbReference type="EMBL" id="KZ110593">
    <property type="protein sequence ID" value="OSX65197.1"/>
    <property type="molecule type" value="Genomic_DNA"/>
</dbReference>
<dbReference type="InterPro" id="IPR011989">
    <property type="entry name" value="ARM-like"/>
</dbReference>
<proteinExistence type="predicted"/>
<dbReference type="Proteomes" id="UP000194127">
    <property type="component" value="Unassembled WGS sequence"/>
</dbReference>